<comment type="caution">
    <text evidence="1">The sequence shown here is derived from an EMBL/GenBank/DDBJ whole genome shotgun (WGS) entry which is preliminary data.</text>
</comment>
<dbReference type="Proteomes" id="UP000324222">
    <property type="component" value="Unassembled WGS sequence"/>
</dbReference>
<dbReference type="AlphaFoldDB" id="A0A5B7G2N7"/>
<organism evidence="1 2">
    <name type="scientific">Portunus trituberculatus</name>
    <name type="common">Swimming crab</name>
    <name type="synonym">Neptunus trituberculatus</name>
    <dbReference type="NCBI Taxonomy" id="210409"/>
    <lineage>
        <taxon>Eukaryota</taxon>
        <taxon>Metazoa</taxon>
        <taxon>Ecdysozoa</taxon>
        <taxon>Arthropoda</taxon>
        <taxon>Crustacea</taxon>
        <taxon>Multicrustacea</taxon>
        <taxon>Malacostraca</taxon>
        <taxon>Eumalacostraca</taxon>
        <taxon>Eucarida</taxon>
        <taxon>Decapoda</taxon>
        <taxon>Pleocyemata</taxon>
        <taxon>Brachyura</taxon>
        <taxon>Eubrachyura</taxon>
        <taxon>Portunoidea</taxon>
        <taxon>Portunidae</taxon>
        <taxon>Portuninae</taxon>
        <taxon>Portunus</taxon>
    </lineage>
</organism>
<dbReference type="EMBL" id="VSRR010012282">
    <property type="protein sequence ID" value="MPC54340.1"/>
    <property type="molecule type" value="Genomic_DNA"/>
</dbReference>
<gene>
    <name evidence="1" type="ORF">E2C01_048250</name>
</gene>
<sequence length="76" mass="8790">MASERYKLTRIRMRNIKKRRQLETIKQMYCFETPGLSILAFPLPSVIRAISPSKTLPHPMPHGQASPPSLYIIRLL</sequence>
<reference evidence="1 2" key="1">
    <citation type="submission" date="2019-05" db="EMBL/GenBank/DDBJ databases">
        <title>Another draft genome of Portunus trituberculatus and its Hox gene families provides insights of decapod evolution.</title>
        <authorList>
            <person name="Jeong J.-H."/>
            <person name="Song I."/>
            <person name="Kim S."/>
            <person name="Choi T."/>
            <person name="Kim D."/>
            <person name="Ryu S."/>
            <person name="Kim W."/>
        </authorList>
    </citation>
    <scope>NUCLEOTIDE SEQUENCE [LARGE SCALE GENOMIC DNA]</scope>
    <source>
        <tissue evidence="1">Muscle</tissue>
    </source>
</reference>
<evidence type="ECO:0000313" key="2">
    <source>
        <dbReference type="Proteomes" id="UP000324222"/>
    </source>
</evidence>
<protein>
    <submittedName>
        <fullName evidence="1">Uncharacterized protein</fullName>
    </submittedName>
</protein>
<keyword evidence="2" id="KW-1185">Reference proteome</keyword>
<evidence type="ECO:0000313" key="1">
    <source>
        <dbReference type="EMBL" id="MPC54340.1"/>
    </source>
</evidence>
<name>A0A5B7G2N7_PORTR</name>
<accession>A0A5B7G2N7</accession>
<proteinExistence type="predicted"/>